<evidence type="ECO:0000259" key="10">
    <source>
        <dbReference type="Pfam" id="PF08245"/>
    </source>
</evidence>
<dbReference type="SUPFAM" id="SSF53244">
    <property type="entry name" value="MurD-like peptide ligases, peptide-binding domain"/>
    <property type="match status" value="1"/>
</dbReference>
<dbReference type="InterPro" id="IPR004101">
    <property type="entry name" value="Mur_ligase_C"/>
</dbReference>
<evidence type="ECO:0000256" key="7">
    <source>
        <dbReference type="ARBA" id="ARBA00022840"/>
    </source>
</evidence>
<dbReference type="EMBL" id="CAEZUI010000001">
    <property type="protein sequence ID" value="CAB4586838.1"/>
    <property type="molecule type" value="Genomic_DNA"/>
</dbReference>
<dbReference type="NCBIfam" id="TIGR01087">
    <property type="entry name" value="murD"/>
    <property type="match status" value="1"/>
</dbReference>
<dbReference type="Pfam" id="PF02875">
    <property type="entry name" value="Mur_ligase_C"/>
    <property type="match status" value="1"/>
</dbReference>
<dbReference type="Pfam" id="PF08245">
    <property type="entry name" value="Mur_ligase_M"/>
    <property type="match status" value="1"/>
</dbReference>
<accession>A0A6J6FQN1</accession>
<dbReference type="GO" id="GO:0008360">
    <property type="term" value="P:regulation of cell shape"/>
    <property type="evidence" value="ECO:0007669"/>
    <property type="project" value="InterPro"/>
</dbReference>
<feature type="domain" description="Mur ligase central" evidence="10">
    <location>
        <begin position="113"/>
        <end position="291"/>
    </location>
</feature>
<evidence type="ECO:0000256" key="3">
    <source>
        <dbReference type="ARBA" id="ARBA00022490"/>
    </source>
</evidence>
<evidence type="ECO:0000256" key="4">
    <source>
        <dbReference type="ARBA" id="ARBA00022598"/>
    </source>
</evidence>
<dbReference type="AlphaFoldDB" id="A0A6J6FQN1"/>
<dbReference type="PROSITE" id="PS01011">
    <property type="entry name" value="FOLYLPOLYGLU_SYNT_1"/>
    <property type="match status" value="1"/>
</dbReference>
<dbReference type="Gene3D" id="3.40.50.720">
    <property type="entry name" value="NAD(P)-binding Rossmann-like Domain"/>
    <property type="match status" value="1"/>
</dbReference>
<protein>
    <submittedName>
        <fullName evidence="11">Unannotated protein</fullName>
    </submittedName>
</protein>
<dbReference type="Gene3D" id="3.40.1190.10">
    <property type="entry name" value="Mur-like, catalytic domain"/>
    <property type="match status" value="1"/>
</dbReference>
<comment type="pathway">
    <text evidence="2">Cell wall biogenesis; peptidoglycan biosynthesis.</text>
</comment>
<organism evidence="11">
    <name type="scientific">freshwater metagenome</name>
    <dbReference type="NCBI Taxonomy" id="449393"/>
    <lineage>
        <taxon>unclassified sequences</taxon>
        <taxon>metagenomes</taxon>
        <taxon>ecological metagenomes</taxon>
    </lineage>
</organism>
<dbReference type="GO" id="GO:0004326">
    <property type="term" value="F:tetrahydrofolylpolyglutamate synthase activity"/>
    <property type="evidence" value="ECO:0007669"/>
    <property type="project" value="InterPro"/>
</dbReference>
<dbReference type="GO" id="GO:0009252">
    <property type="term" value="P:peptidoglycan biosynthetic process"/>
    <property type="evidence" value="ECO:0007669"/>
    <property type="project" value="UniProtKB-UniPathway"/>
</dbReference>
<keyword evidence="4" id="KW-0436">Ligase</keyword>
<feature type="domain" description="Mur ligase C-terminal" evidence="9">
    <location>
        <begin position="313"/>
        <end position="440"/>
    </location>
</feature>
<keyword evidence="6" id="KW-0547">Nucleotide-binding</keyword>
<keyword evidence="7" id="KW-0067">ATP-binding</keyword>
<evidence type="ECO:0000256" key="1">
    <source>
        <dbReference type="ARBA" id="ARBA00004496"/>
    </source>
</evidence>
<dbReference type="InterPro" id="IPR005762">
    <property type="entry name" value="MurD"/>
</dbReference>
<proteinExistence type="inferred from homology"/>
<sequence length="468" mass="50564">MAIHSYLNLADKRILVAGAGVTGIAVAKALTAKDAQVCFADEKVIHVEGYEVIDPRGVSADDFDALMISPGWREDHPLVLLAKANDKEILNEIDFAWSIKSERAPHQKWLALTGTNGKTTTVEMVEHILVTAGFSATACGNVGKTVVESVNASENYDYLILELSSFQLHWLEDAQFTSSAILNIADDHVDWHGSFEAYAQAKISILDKSATAILNAGDGEVVTRTSHWLGRKIFYSLDTPAPGELGIVEELLVDRAFVADSQEAALFAELLEITPSVPHQVSNALAAAGLARTIGVNHEQIRAGLVTFKPGRHRIEEVAVINGVKWVDDSKATNPHAAAASILSHLSVIWIAGGLAKGAPMEPLVDRVSGRLKAAILIGQDRALIENALRARVPELPIYLIDPPQDYSKGATENQFMESIVRAARDIASEGDAVLLAPACASMDQFNSYGDRGDRFHEAVKKVVINEK</sequence>
<dbReference type="GO" id="GO:0005737">
    <property type="term" value="C:cytoplasm"/>
    <property type="evidence" value="ECO:0007669"/>
    <property type="project" value="UniProtKB-SubCell"/>
</dbReference>
<gene>
    <name evidence="11" type="ORF">UFOPK1807_00015</name>
</gene>
<evidence type="ECO:0000256" key="2">
    <source>
        <dbReference type="ARBA" id="ARBA00004752"/>
    </source>
</evidence>
<reference evidence="11" key="1">
    <citation type="submission" date="2020-05" db="EMBL/GenBank/DDBJ databases">
        <authorList>
            <person name="Chiriac C."/>
            <person name="Salcher M."/>
            <person name="Ghai R."/>
            <person name="Kavagutti S V."/>
        </authorList>
    </citation>
    <scope>NUCLEOTIDE SEQUENCE</scope>
</reference>
<evidence type="ECO:0000256" key="8">
    <source>
        <dbReference type="ARBA" id="ARBA00023306"/>
    </source>
</evidence>
<comment type="subcellular location">
    <subcellularLocation>
        <location evidence="1">Cytoplasm</location>
    </subcellularLocation>
</comment>
<dbReference type="Gene3D" id="3.90.190.20">
    <property type="entry name" value="Mur ligase, C-terminal domain"/>
    <property type="match status" value="1"/>
</dbReference>
<evidence type="ECO:0000259" key="9">
    <source>
        <dbReference type="Pfam" id="PF02875"/>
    </source>
</evidence>
<keyword evidence="3" id="KW-0963">Cytoplasm</keyword>
<dbReference type="GO" id="GO:0005524">
    <property type="term" value="F:ATP binding"/>
    <property type="evidence" value="ECO:0007669"/>
    <property type="project" value="UniProtKB-KW"/>
</dbReference>
<dbReference type="GO" id="GO:0008764">
    <property type="term" value="F:UDP-N-acetylmuramoylalanine-D-glutamate ligase activity"/>
    <property type="evidence" value="ECO:0007669"/>
    <property type="project" value="UniProtKB-EC"/>
</dbReference>
<dbReference type="InterPro" id="IPR018109">
    <property type="entry name" value="Folylpolyglutamate_synth_CS"/>
</dbReference>
<dbReference type="HAMAP" id="MF_00639">
    <property type="entry name" value="MurD"/>
    <property type="match status" value="1"/>
</dbReference>
<evidence type="ECO:0000256" key="6">
    <source>
        <dbReference type="ARBA" id="ARBA00022741"/>
    </source>
</evidence>
<dbReference type="InterPro" id="IPR036565">
    <property type="entry name" value="Mur-like_cat_sf"/>
</dbReference>
<dbReference type="PANTHER" id="PTHR43692:SF1">
    <property type="entry name" value="UDP-N-ACETYLMURAMOYLALANINE--D-GLUTAMATE LIGASE"/>
    <property type="match status" value="1"/>
</dbReference>
<dbReference type="InterPro" id="IPR036615">
    <property type="entry name" value="Mur_ligase_C_dom_sf"/>
</dbReference>
<name>A0A6J6FQN1_9ZZZZ</name>
<dbReference type="InterPro" id="IPR013221">
    <property type="entry name" value="Mur_ligase_cen"/>
</dbReference>
<keyword evidence="5" id="KW-0132">Cell division</keyword>
<dbReference type="UniPathway" id="UPA00219"/>
<evidence type="ECO:0000313" key="11">
    <source>
        <dbReference type="EMBL" id="CAB4586838.1"/>
    </source>
</evidence>
<dbReference type="SUPFAM" id="SSF51984">
    <property type="entry name" value="MurCD N-terminal domain"/>
    <property type="match status" value="1"/>
</dbReference>
<keyword evidence="8" id="KW-0131">Cell cycle</keyword>
<dbReference type="SUPFAM" id="SSF53623">
    <property type="entry name" value="MurD-like peptide ligases, catalytic domain"/>
    <property type="match status" value="1"/>
</dbReference>
<evidence type="ECO:0000256" key="5">
    <source>
        <dbReference type="ARBA" id="ARBA00022618"/>
    </source>
</evidence>
<dbReference type="GO" id="GO:0051301">
    <property type="term" value="P:cell division"/>
    <property type="evidence" value="ECO:0007669"/>
    <property type="project" value="UniProtKB-KW"/>
</dbReference>
<dbReference type="PANTHER" id="PTHR43692">
    <property type="entry name" value="UDP-N-ACETYLMURAMOYLALANINE--D-GLUTAMATE LIGASE"/>
    <property type="match status" value="1"/>
</dbReference>